<dbReference type="InterPro" id="IPR026464">
    <property type="entry name" value="NosD_copper_fam"/>
</dbReference>
<evidence type="ECO:0000256" key="2">
    <source>
        <dbReference type="ARBA" id="ARBA00022737"/>
    </source>
</evidence>
<organism evidence="5 6">
    <name type="scientific">Gemmatimonas aurantiaca</name>
    <dbReference type="NCBI Taxonomy" id="173480"/>
    <lineage>
        <taxon>Bacteria</taxon>
        <taxon>Pseudomonadati</taxon>
        <taxon>Gemmatimonadota</taxon>
        <taxon>Gemmatimonadia</taxon>
        <taxon>Gemmatimonadales</taxon>
        <taxon>Gemmatimonadaceae</taxon>
        <taxon>Gemmatimonas</taxon>
    </lineage>
</organism>
<dbReference type="OMA" id="GLHFMFS"/>
<dbReference type="InterPro" id="IPR006626">
    <property type="entry name" value="PbH1"/>
</dbReference>
<dbReference type="NCBIfam" id="TIGR04247">
    <property type="entry name" value="NosD_copper_fam"/>
    <property type="match status" value="1"/>
</dbReference>
<dbReference type="NCBIfam" id="TIGR03804">
    <property type="entry name" value="para_beta_helix"/>
    <property type="match status" value="1"/>
</dbReference>
<dbReference type="PANTHER" id="PTHR22990">
    <property type="entry name" value="F-BOX ONLY PROTEIN"/>
    <property type="match status" value="1"/>
</dbReference>
<sequence length="443" mass="48636">MRTPTRPTGRLLSRTTQLPARIGILVMLALGLVFVVAPHASAQTARDTVVVSAPSRGGTTLRLTDAVAQVARHGVVLVEAGVYREPTVVIRQPLTLIGADGAILDGEGQRELLIIAADSVTVRGMTLRNTGTSQATDRAALRVVEAAGCLIENNRFEATLFGIYLQRASNCLVRRNHLRGMTGSQTVTGNGLHSWSSHHVVFEDNVVEGHRDGIYFEFTTGGVARGNVSAHSRRYGLHFMFSDSCRYEDNEFRENESGVAVMYAKAVHITGNRFVRNRGSAAYGLLLKEISDSEVRRNVFVDNSIGLHMEGANRNQVADNDFVRNGWAMRVMADAQDNMIEGNSFQGNVFDVGTNSRRSYSTFRNNWWDRYRGYDLDRNGVGDVGHAPVRLFALLVEQSPAALVLVRSLLVDLLDVAERVVPTLTPAALRDEAPLMRAPRPLP</sequence>
<proteinExistence type="predicted"/>
<dbReference type="PANTHER" id="PTHR22990:SF15">
    <property type="entry name" value="F-BOX ONLY PROTEIN 10"/>
    <property type="match status" value="1"/>
</dbReference>
<keyword evidence="3" id="KW-0833">Ubl conjugation pathway</keyword>
<dbReference type="InterPro" id="IPR051550">
    <property type="entry name" value="SCF-Subunits/Alg-Epimerases"/>
</dbReference>
<dbReference type="SMART" id="SM00710">
    <property type="entry name" value="PbH1"/>
    <property type="match status" value="10"/>
</dbReference>
<dbReference type="InterPro" id="IPR011050">
    <property type="entry name" value="Pectin_lyase_fold/virulence"/>
</dbReference>
<dbReference type="SMART" id="SM00722">
    <property type="entry name" value="CASH"/>
    <property type="match status" value="1"/>
</dbReference>
<feature type="domain" description="Carbohydrate-binding/sugar hydrolysis" evidence="4">
    <location>
        <begin position="71"/>
        <end position="217"/>
    </location>
</feature>
<dbReference type="Gene3D" id="2.160.20.10">
    <property type="entry name" value="Single-stranded right-handed beta-helix, Pectin lyase-like"/>
    <property type="match status" value="1"/>
</dbReference>
<dbReference type="SUPFAM" id="SSF51126">
    <property type="entry name" value="Pectin lyase-like"/>
    <property type="match status" value="1"/>
</dbReference>
<accession>A0A3D4V6H3</accession>
<evidence type="ECO:0000313" key="5">
    <source>
        <dbReference type="EMBL" id="HCT56248.1"/>
    </source>
</evidence>
<evidence type="ECO:0000313" key="6">
    <source>
        <dbReference type="Proteomes" id="UP000264071"/>
    </source>
</evidence>
<dbReference type="InterPro" id="IPR007742">
    <property type="entry name" value="NosD_dom"/>
</dbReference>
<reference evidence="5 6" key="1">
    <citation type="journal article" date="2018" name="Nat. Biotechnol.">
        <title>A standardized bacterial taxonomy based on genome phylogeny substantially revises the tree of life.</title>
        <authorList>
            <person name="Parks D.H."/>
            <person name="Chuvochina M."/>
            <person name="Waite D.W."/>
            <person name="Rinke C."/>
            <person name="Skarshewski A."/>
            <person name="Chaumeil P.A."/>
            <person name="Hugenholtz P."/>
        </authorList>
    </citation>
    <scope>NUCLEOTIDE SEQUENCE [LARGE SCALE GENOMIC DNA]</scope>
    <source>
        <strain evidence="5">UBA8844</strain>
    </source>
</reference>
<dbReference type="EMBL" id="DPIY01000004">
    <property type="protein sequence ID" value="HCT56248.1"/>
    <property type="molecule type" value="Genomic_DNA"/>
</dbReference>
<dbReference type="InterPro" id="IPR022441">
    <property type="entry name" value="Para_beta_helix_rpt-2"/>
</dbReference>
<dbReference type="AlphaFoldDB" id="A0A3D4V6H3"/>
<evidence type="ECO:0000256" key="1">
    <source>
        <dbReference type="ARBA" id="ARBA00004906"/>
    </source>
</evidence>
<dbReference type="InterPro" id="IPR006633">
    <property type="entry name" value="Carb-bd_sugar_hydrolysis-dom"/>
</dbReference>
<comment type="pathway">
    <text evidence="1">Protein modification; protein ubiquitination.</text>
</comment>
<evidence type="ECO:0000259" key="4">
    <source>
        <dbReference type="SMART" id="SM00722"/>
    </source>
</evidence>
<dbReference type="Pfam" id="PF05048">
    <property type="entry name" value="NosD"/>
    <property type="match status" value="1"/>
</dbReference>
<protein>
    <submittedName>
        <fullName evidence="5">Nitrous oxide reductase family maturation protein NosD</fullName>
    </submittedName>
</protein>
<dbReference type="Proteomes" id="UP000264071">
    <property type="component" value="Unassembled WGS sequence"/>
</dbReference>
<keyword evidence="2" id="KW-0677">Repeat</keyword>
<name>A0A3D4V6H3_9BACT</name>
<evidence type="ECO:0000256" key="3">
    <source>
        <dbReference type="ARBA" id="ARBA00022786"/>
    </source>
</evidence>
<gene>
    <name evidence="5" type="ORF">DGD08_03440</name>
</gene>
<dbReference type="InterPro" id="IPR012334">
    <property type="entry name" value="Pectin_lyas_fold"/>
</dbReference>
<comment type="caution">
    <text evidence="5">The sequence shown here is derived from an EMBL/GenBank/DDBJ whole genome shotgun (WGS) entry which is preliminary data.</text>
</comment>